<dbReference type="GO" id="GO:0005730">
    <property type="term" value="C:nucleolus"/>
    <property type="evidence" value="ECO:0007669"/>
    <property type="project" value="UniProtKB-SubCell"/>
</dbReference>
<dbReference type="PANTHER" id="PTHR13457:SF1">
    <property type="entry name" value="HEAT REPEAT-CONTAINING PROTEIN 1"/>
    <property type="match status" value="1"/>
</dbReference>
<feature type="domain" description="Utp10/HEAT1 HEAT-repeats" evidence="2">
    <location>
        <begin position="226"/>
        <end position="454"/>
    </location>
</feature>
<organism evidence="3 4">
    <name type="scientific">Ranatra chinensis</name>
    <dbReference type="NCBI Taxonomy" id="642074"/>
    <lineage>
        <taxon>Eukaryota</taxon>
        <taxon>Metazoa</taxon>
        <taxon>Ecdysozoa</taxon>
        <taxon>Arthropoda</taxon>
        <taxon>Hexapoda</taxon>
        <taxon>Insecta</taxon>
        <taxon>Pterygota</taxon>
        <taxon>Neoptera</taxon>
        <taxon>Paraneoptera</taxon>
        <taxon>Hemiptera</taxon>
        <taxon>Heteroptera</taxon>
        <taxon>Panheteroptera</taxon>
        <taxon>Nepomorpha</taxon>
        <taxon>Nepidae</taxon>
        <taxon>Ranatrinae</taxon>
        <taxon>Ranatra</taxon>
    </lineage>
</organism>
<keyword evidence="1" id="KW-0698">rRNA processing</keyword>
<comment type="function">
    <text evidence="1">Involved in nucleolar processing of pre-18S ribosomal RNA.</text>
</comment>
<keyword evidence="4" id="KW-1185">Reference proteome</keyword>
<evidence type="ECO:0000313" key="3">
    <source>
        <dbReference type="EMBL" id="KAL1109946.1"/>
    </source>
</evidence>
<dbReference type="PANTHER" id="PTHR13457">
    <property type="entry name" value="BAP28"/>
    <property type="match status" value="1"/>
</dbReference>
<dbReference type="Pfam" id="PF23243">
    <property type="entry name" value="HEAT_HEATR1"/>
    <property type="match status" value="1"/>
</dbReference>
<reference evidence="3 4" key="1">
    <citation type="submission" date="2024-07" db="EMBL/GenBank/DDBJ databases">
        <title>Chromosome-level genome assembly of the water stick insect Ranatra chinensis (Heteroptera: Nepidae).</title>
        <authorList>
            <person name="Liu X."/>
        </authorList>
    </citation>
    <scope>NUCLEOTIDE SEQUENCE [LARGE SCALE GENOMIC DNA]</scope>
    <source>
        <strain evidence="3">Cailab_2021Rc</strain>
        <tissue evidence="3">Muscle</tissue>
    </source>
</reference>
<name>A0ABD0XRZ0_9HEMI</name>
<keyword evidence="1" id="KW-0539">Nucleus</keyword>
<protein>
    <recommendedName>
        <fullName evidence="1">HEAT repeat-containing protein 1</fullName>
    </recommendedName>
</protein>
<dbReference type="EMBL" id="JBFDAA010000115">
    <property type="protein sequence ID" value="KAL1109946.1"/>
    <property type="molecule type" value="Genomic_DNA"/>
</dbReference>
<evidence type="ECO:0000313" key="4">
    <source>
        <dbReference type="Proteomes" id="UP001558652"/>
    </source>
</evidence>
<dbReference type="Proteomes" id="UP001558652">
    <property type="component" value="Unassembled WGS sequence"/>
</dbReference>
<evidence type="ECO:0000259" key="2">
    <source>
        <dbReference type="Pfam" id="PF23243"/>
    </source>
</evidence>
<comment type="subcellular location">
    <subcellularLocation>
        <location evidence="1">Nucleus</location>
        <location evidence="1">Nucleolus</location>
    </subcellularLocation>
</comment>
<evidence type="ECO:0000256" key="1">
    <source>
        <dbReference type="RuleBase" id="RU367065"/>
    </source>
</evidence>
<dbReference type="SUPFAM" id="SSF48371">
    <property type="entry name" value="ARM repeat"/>
    <property type="match status" value="1"/>
</dbReference>
<keyword evidence="1" id="KW-0687">Ribonucleoprotein</keyword>
<proteinExistence type="inferred from homology"/>
<dbReference type="InterPro" id="IPR056473">
    <property type="entry name" value="HEAT_Utp10/HEAT1"/>
</dbReference>
<comment type="similarity">
    <text evidence="1">Belongs to the HEATR1/UTP10 family.</text>
</comment>
<accession>A0ABD0XRZ0</accession>
<comment type="caution">
    <text evidence="3">The sequence shown here is derived from an EMBL/GenBank/DDBJ whole genome shotgun (WGS) entry which is preliminary data.</text>
</comment>
<dbReference type="GO" id="GO:0006364">
    <property type="term" value="P:rRNA processing"/>
    <property type="evidence" value="ECO:0007669"/>
    <property type="project" value="UniProtKB-UniRule"/>
</dbReference>
<dbReference type="InterPro" id="IPR040191">
    <property type="entry name" value="UTP10"/>
</dbReference>
<dbReference type="AlphaFoldDB" id="A0ABD0XRZ0"/>
<sequence>MGSKRRNTFYQSKKQETMEIDSVGAIGVNRNSKVQHRASMVVRLSSVPPLGILETSEWKRGVCLLEMIQGKKKLRDIHLLLPTLFEILKKWVQTNKLLLSNPLRCLAFEQQAPVEYTKQLVLSAVLHCCQHAGDGGDVSGCVQADLVVQCVRASHNPQTHHHALLALTHLARIVPDQVLHNIMAIFTFIGSSVLRQEDAYSLQIISQIIDTIIPVLIEAETDDLVSKVAGVLRVFVSAMLDIPEHRRLLLLKKLMQTLRDGEFLWVFLCLVFDTHVRSHNQQEEKLKGVGSMPRRLEVALQLCMEFQADIVLNTCHKILEHLVYMPHDKGKHLVLFTPLRTDKDETLLKESFRDVREIFNVEGNSGKQLRHYKYTLVTFLSSIVSSPHFVQQIAVMSDGEMSCLELVFRRVVEECLRFVKSVSGRAELCSTAPTAKYWKAMLNQSYDVLEKINALLPTDVFLGVVGGLMTEPREPVLRRKAMELLGWKLQQPGARLPPDSLSALLSPVVEVVESIGDDCGGGDVPSPTQEQQLSQQTALFTLKLMTRHLAPDSTETFKQDIQSQKGGKLHLPFSVVSCVL</sequence>
<gene>
    <name evidence="3" type="ORF">AAG570_014103</name>
</gene>
<dbReference type="InterPro" id="IPR016024">
    <property type="entry name" value="ARM-type_fold"/>
</dbReference>
<keyword evidence="1" id="KW-0690">Ribosome biogenesis</keyword>
<dbReference type="GO" id="GO:1990904">
    <property type="term" value="C:ribonucleoprotein complex"/>
    <property type="evidence" value="ECO:0007669"/>
    <property type="project" value="UniProtKB-KW"/>
</dbReference>